<comment type="pathway">
    <text evidence="3 15">Carbohydrate biosynthesis; gluconeogenesis.</text>
</comment>
<dbReference type="GO" id="GO:0005524">
    <property type="term" value="F:ATP binding"/>
    <property type="evidence" value="ECO:0007669"/>
    <property type="project" value="UniProtKB-KW"/>
</dbReference>
<dbReference type="GO" id="GO:0008986">
    <property type="term" value="F:pyruvate, water dikinase activity"/>
    <property type="evidence" value="ECO:0007669"/>
    <property type="project" value="UniProtKB-EC"/>
</dbReference>
<feature type="domain" description="PEP-utilising enzyme C-terminal" evidence="18">
    <location>
        <begin position="456"/>
        <end position="753"/>
    </location>
</feature>
<evidence type="ECO:0000259" key="17">
    <source>
        <dbReference type="Pfam" id="PF01326"/>
    </source>
</evidence>
<dbReference type="Gene3D" id="3.30.1490.20">
    <property type="entry name" value="ATP-grasp fold, A domain"/>
    <property type="match status" value="1"/>
</dbReference>
<dbReference type="InterPro" id="IPR002192">
    <property type="entry name" value="PPDK_AMP/ATP-bd"/>
</dbReference>
<dbReference type="PROSITE" id="PS00370">
    <property type="entry name" value="PEP_ENZYMES_PHOS_SITE"/>
    <property type="match status" value="1"/>
</dbReference>
<dbReference type="InterPro" id="IPR013815">
    <property type="entry name" value="ATP_grasp_subdomain_1"/>
</dbReference>
<dbReference type="AlphaFoldDB" id="A0A0G1G182"/>
<dbReference type="GO" id="GO:0006094">
    <property type="term" value="P:gluconeogenesis"/>
    <property type="evidence" value="ECO:0007669"/>
    <property type="project" value="UniProtKB-UniPathway"/>
</dbReference>
<dbReference type="SUPFAM" id="SSF51621">
    <property type="entry name" value="Phosphoenolpyruvate/pyruvate domain"/>
    <property type="match status" value="1"/>
</dbReference>
<dbReference type="InterPro" id="IPR008279">
    <property type="entry name" value="PEP-util_enz_mobile_dom"/>
</dbReference>
<reference evidence="19 20" key="1">
    <citation type="journal article" date="2015" name="Nature">
        <title>rRNA introns, odd ribosomes, and small enigmatic genomes across a large radiation of phyla.</title>
        <authorList>
            <person name="Brown C.T."/>
            <person name="Hug L.A."/>
            <person name="Thomas B.C."/>
            <person name="Sharon I."/>
            <person name="Castelle C.J."/>
            <person name="Singh A."/>
            <person name="Wilkins M.J."/>
            <person name="Williams K.H."/>
            <person name="Banfield J.F."/>
        </authorList>
    </citation>
    <scope>NUCLEOTIDE SEQUENCE [LARGE SCALE GENOMIC DNA]</scope>
</reference>
<evidence type="ECO:0000259" key="18">
    <source>
        <dbReference type="Pfam" id="PF02896"/>
    </source>
</evidence>
<dbReference type="InterPro" id="IPR006319">
    <property type="entry name" value="PEP_synth"/>
</dbReference>
<dbReference type="Gene3D" id="3.20.20.60">
    <property type="entry name" value="Phosphoenolpyruvate-binding domains"/>
    <property type="match status" value="1"/>
</dbReference>
<evidence type="ECO:0000256" key="10">
    <source>
        <dbReference type="ARBA" id="ARBA00022777"/>
    </source>
</evidence>
<dbReference type="InterPro" id="IPR015813">
    <property type="entry name" value="Pyrv/PenolPyrv_kinase-like_dom"/>
</dbReference>
<dbReference type="FunFam" id="3.30.1490.20:FF:000010">
    <property type="entry name" value="Phosphoenolpyruvate synthase"/>
    <property type="match status" value="1"/>
</dbReference>
<evidence type="ECO:0000256" key="3">
    <source>
        <dbReference type="ARBA" id="ARBA00004742"/>
    </source>
</evidence>
<keyword evidence="11 15" id="KW-0067">ATP-binding</keyword>
<comment type="cofactor">
    <cofactor evidence="1 15">
        <name>Mg(2+)</name>
        <dbReference type="ChEBI" id="CHEBI:18420"/>
    </cofactor>
</comment>
<dbReference type="PIRSF" id="PIRSF000854">
    <property type="entry name" value="PEP_synthase"/>
    <property type="match status" value="1"/>
</dbReference>
<keyword evidence="12 15" id="KW-0460">Magnesium</keyword>
<comment type="catalytic activity">
    <reaction evidence="14 15">
        <text>pyruvate + ATP + H2O = phosphoenolpyruvate + AMP + phosphate + 2 H(+)</text>
        <dbReference type="Rhea" id="RHEA:11364"/>
        <dbReference type="ChEBI" id="CHEBI:15361"/>
        <dbReference type="ChEBI" id="CHEBI:15377"/>
        <dbReference type="ChEBI" id="CHEBI:15378"/>
        <dbReference type="ChEBI" id="CHEBI:30616"/>
        <dbReference type="ChEBI" id="CHEBI:43474"/>
        <dbReference type="ChEBI" id="CHEBI:58702"/>
        <dbReference type="ChEBI" id="CHEBI:456215"/>
        <dbReference type="EC" id="2.7.9.2"/>
    </reaction>
</comment>
<dbReference type="PANTHER" id="PTHR43030">
    <property type="entry name" value="PHOSPHOENOLPYRUVATE SYNTHASE"/>
    <property type="match status" value="1"/>
</dbReference>
<dbReference type="UniPathway" id="UPA00138"/>
<organism evidence="19 20">
    <name type="scientific">Candidatus Collierbacteria bacterium GW2011_GWC2_43_12</name>
    <dbReference type="NCBI Taxonomy" id="1618390"/>
    <lineage>
        <taxon>Bacteria</taxon>
        <taxon>Candidatus Collieribacteriota</taxon>
    </lineage>
</organism>
<evidence type="ECO:0000256" key="11">
    <source>
        <dbReference type="ARBA" id="ARBA00022840"/>
    </source>
</evidence>
<evidence type="ECO:0000256" key="13">
    <source>
        <dbReference type="ARBA" id="ARBA00033470"/>
    </source>
</evidence>
<dbReference type="Gene3D" id="3.30.470.20">
    <property type="entry name" value="ATP-grasp fold, B domain"/>
    <property type="match status" value="1"/>
</dbReference>
<dbReference type="NCBIfam" id="NF005057">
    <property type="entry name" value="PRK06464.1"/>
    <property type="match status" value="1"/>
</dbReference>
<evidence type="ECO:0000256" key="4">
    <source>
        <dbReference type="ARBA" id="ARBA00007837"/>
    </source>
</evidence>
<dbReference type="SUPFAM" id="SSF52009">
    <property type="entry name" value="Phosphohistidine domain"/>
    <property type="match status" value="1"/>
</dbReference>
<evidence type="ECO:0000256" key="1">
    <source>
        <dbReference type="ARBA" id="ARBA00001946"/>
    </source>
</evidence>
<dbReference type="InterPro" id="IPR000121">
    <property type="entry name" value="PEP_util_C"/>
</dbReference>
<dbReference type="GO" id="GO:0046872">
    <property type="term" value="F:metal ion binding"/>
    <property type="evidence" value="ECO:0007669"/>
    <property type="project" value="UniProtKB-KW"/>
</dbReference>
<protein>
    <recommendedName>
        <fullName evidence="6 15">Phosphoenolpyruvate synthase</fullName>
        <shortName evidence="15">PEP synthase</shortName>
        <ecNumber evidence="5 15">2.7.9.2</ecNumber>
    </recommendedName>
    <alternativeName>
        <fullName evidence="13 15">Pyruvate, water dikinase</fullName>
    </alternativeName>
</protein>
<dbReference type="PANTHER" id="PTHR43030:SF1">
    <property type="entry name" value="PHOSPHOENOLPYRUVATE SYNTHASE"/>
    <property type="match status" value="1"/>
</dbReference>
<dbReference type="InterPro" id="IPR018274">
    <property type="entry name" value="PEP_util_AS"/>
</dbReference>
<dbReference type="InterPro" id="IPR036637">
    <property type="entry name" value="Phosphohistidine_dom_sf"/>
</dbReference>
<dbReference type="EMBL" id="LCFK01000037">
    <property type="protein sequence ID" value="KKS92708.1"/>
    <property type="molecule type" value="Genomic_DNA"/>
</dbReference>
<evidence type="ECO:0000256" key="15">
    <source>
        <dbReference type="PIRNR" id="PIRNR000854"/>
    </source>
</evidence>
<evidence type="ECO:0000256" key="6">
    <source>
        <dbReference type="ARBA" id="ARBA00021623"/>
    </source>
</evidence>
<dbReference type="Gene3D" id="3.50.30.10">
    <property type="entry name" value="Phosphohistidine domain"/>
    <property type="match status" value="1"/>
</dbReference>
<gene>
    <name evidence="19" type="ORF">UV68_C0037G0003</name>
</gene>
<dbReference type="InterPro" id="IPR040442">
    <property type="entry name" value="Pyrv_kinase-like_dom_sf"/>
</dbReference>
<feature type="domain" description="Pyruvate phosphate dikinase AMP/ATP-binding" evidence="17">
    <location>
        <begin position="20"/>
        <end position="334"/>
    </location>
</feature>
<dbReference type="Pfam" id="PF00391">
    <property type="entry name" value="PEP-utilizers"/>
    <property type="match status" value="1"/>
</dbReference>
<dbReference type="Proteomes" id="UP000033980">
    <property type="component" value="Unassembled WGS sequence"/>
</dbReference>
<evidence type="ECO:0000256" key="14">
    <source>
        <dbReference type="ARBA" id="ARBA00047700"/>
    </source>
</evidence>
<evidence type="ECO:0000256" key="9">
    <source>
        <dbReference type="ARBA" id="ARBA00022741"/>
    </source>
</evidence>
<evidence type="ECO:0000256" key="7">
    <source>
        <dbReference type="ARBA" id="ARBA00022679"/>
    </source>
</evidence>
<feature type="domain" description="PEP-utilising enzyme mobile" evidence="16">
    <location>
        <begin position="369"/>
        <end position="440"/>
    </location>
</feature>
<comment type="similarity">
    <text evidence="4 15">Belongs to the PEP-utilizing enzyme family.</text>
</comment>
<comment type="caution">
    <text evidence="19">The sequence shown here is derived from an EMBL/GenBank/DDBJ whole genome shotgun (WGS) entry which is preliminary data.</text>
</comment>
<name>A0A0G1G182_9BACT</name>
<dbReference type="SUPFAM" id="SSF56059">
    <property type="entry name" value="Glutathione synthetase ATP-binding domain-like"/>
    <property type="match status" value="1"/>
</dbReference>
<evidence type="ECO:0000256" key="12">
    <source>
        <dbReference type="ARBA" id="ARBA00022842"/>
    </source>
</evidence>
<evidence type="ECO:0000259" key="16">
    <source>
        <dbReference type="Pfam" id="PF00391"/>
    </source>
</evidence>
<proteinExistence type="inferred from homology"/>
<dbReference type="EC" id="2.7.9.2" evidence="5 15"/>
<sequence>MSTTPALVLPFSKIRKEDIALVGGKGANLGEMYSFGIPVPNGFVVTAQAYQYVVEKNALQPVIREIIRQTDVNNQKELQKASIKIQRLINTADIPDELIKDIFESYASLKPGEKNPLVAVRSSATAEDLPDASFAGQQESYLDIKGESNLIQALRSAWASLWGARAIFYRATKGYDHFKVLLAAPVQLMIQSEVSGVVFSVNPVSRNKNQVVVEAVWGLGDFMVQGVVNPDHYIVNKDSLTIHSRQSVPQTVMEVMQHPSGVKKINVPKEKIFLRKLTDEQVIEVARLAVKVQQHYFFPQDCEFAIENNKIFLVQTRPITTLDMGKGKLKISEDQLQKLKQILQGEPASFGIGFGKVVKIKSANEINKIKDGDILVTEMTSPDFVPAMKRAAAIITDKGGQTSHAAIVSRELGIPAVVGTKTATKLLKDDMVITVNGSSGTIYSGVPEKTKAVETKEFKEEEFPKTATHVYVNLGEPDLAPVVAQGNADGVGLLRAEFMMAQIGVHPKKMIKDGKAKIFIEKLAGSLAAFTYSFGDRPIVYRASDFKTNEYRNLVGGESYEPVEPNPMLGFRGAYRYISDESVFNLELEAIKTVRNKMGYKNLHLMVPFCRTVDELVKVKRIIAASGLTRSNSFKLWMMVEIPSNVILLEDFISVGIDGVSIGSNDLTMLILGTDRDNETVASEFDERNPAVTWALEHVVKTAAKHHITSSLCGQAASLYPDLVEKLVKWGITSVSVSPDAIDNTRRVIAHIEKNLLK</sequence>
<keyword evidence="10 15" id="KW-0418">Kinase</keyword>
<keyword evidence="9 15" id="KW-0547">Nucleotide-binding</keyword>
<keyword evidence="8 15" id="KW-0479">Metal-binding</keyword>
<dbReference type="Pfam" id="PF01326">
    <property type="entry name" value="PPDK_N"/>
    <property type="match status" value="1"/>
</dbReference>
<evidence type="ECO:0000256" key="5">
    <source>
        <dbReference type="ARBA" id="ARBA00011996"/>
    </source>
</evidence>
<evidence type="ECO:0000256" key="8">
    <source>
        <dbReference type="ARBA" id="ARBA00022723"/>
    </source>
</evidence>
<evidence type="ECO:0000313" key="19">
    <source>
        <dbReference type="EMBL" id="KKS92708.1"/>
    </source>
</evidence>
<dbReference type="PATRIC" id="fig|1618390.3.peg.690"/>
<keyword evidence="19" id="KW-0670">Pyruvate</keyword>
<accession>A0A0G1G182</accession>
<comment type="function">
    <text evidence="2 15">Catalyzes the phosphorylation of pyruvate to phosphoenolpyruvate.</text>
</comment>
<evidence type="ECO:0000256" key="2">
    <source>
        <dbReference type="ARBA" id="ARBA00002988"/>
    </source>
</evidence>
<dbReference type="Pfam" id="PF02896">
    <property type="entry name" value="PEP-utilizers_C"/>
    <property type="match status" value="1"/>
</dbReference>
<dbReference type="NCBIfam" id="TIGR01418">
    <property type="entry name" value="PEP_synth"/>
    <property type="match status" value="1"/>
</dbReference>
<keyword evidence="7 15" id="KW-0808">Transferase</keyword>
<evidence type="ECO:0000313" key="20">
    <source>
        <dbReference type="Proteomes" id="UP000033980"/>
    </source>
</evidence>